<proteinExistence type="predicted"/>
<dbReference type="InterPro" id="IPR001841">
    <property type="entry name" value="Znf_RING"/>
</dbReference>
<feature type="domain" description="RING-type" evidence="1">
    <location>
        <begin position="377"/>
        <end position="413"/>
    </location>
</feature>
<name>A0A6C0J2P4_9ZZZZ</name>
<evidence type="ECO:0000313" key="2">
    <source>
        <dbReference type="EMBL" id="QHT97923.1"/>
    </source>
</evidence>
<organism evidence="2">
    <name type="scientific">viral metagenome</name>
    <dbReference type="NCBI Taxonomy" id="1070528"/>
    <lineage>
        <taxon>unclassified sequences</taxon>
        <taxon>metagenomes</taxon>
        <taxon>organismal metagenomes</taxon>
    </lineage>
</organism>
<reference evidence="2" key="1">
    <citation type="journal article" date="2020" name="Nature">
        <title>Giant virus diversity and host interactions through global metagenomics.</title>
        <authorList>
            <person name="Schulz F."/>
            <person name="Roux S."/>
            <person name="Paez-Espino D."/>
            <person name="Jungbluth S."/>
            <person name="Walsh D.A."/>
            <person name="Denef V.J."/>
            <person name="McMahon K.D."/>
            <person name="Konstantinidis K.T."/>
            <person name="Eloe-Fadrosh E.A."/>
            <person name="Kyrpides N.C."/>
            <person name="Woyke T."/>
        </authorList>
    </citation>
    <scope>NUCLEOTIDE SEQUENCE</scope>
    <source>
        <strain evidence="2">GVMAG-M-3300025572-1</strain>
    </source>
</reference>
<accession>A0A6C0J2P4</accession>
<dbReference type="SUPFAM" id="SSF57850">
    <property type="entry name" value="RING/U-box"/>
    <property type="match status" value="1"/>
</dbReference>
<protein>
    <recommendedName>
        <fullName evidence="1">RING-type domain-containing protein</fullName>
    </recommendedName>
</protein>
<dbReference type="CDD" id="cd16449">
    <property type="entry name" value="RING-HC"/>
    <property type="match status" value="1"/>
</dbReference>
<sequence length="472" mass="54398">MADFVKAVAEREKYAPVPPPFIVRFDRDPDQPRPIAWFPRSSTWSYKDYDGGLGPHRRSIDIEPTKKILGAESGLVSEAGRVVGPHAIWLLPDIIDENDPAVKTWILSYLLKLVDKDLGIWYLDKIDQDGATYPAVIQESIRRVIEQTSQAGQVANELGLYLPRSTRQSLDFFFLSLYWLRKFRPERPALSRLLEEISHTDLYLIPSNLYEHHPGRKLLSYYDDQELYLKFGRIGNKFFPKNYSSKKEQLDAIVAFGLEHFGYLEVERWERPVRLRFHPGGTRSTPGTELQLDELLAATGIPRLIILRLAIQVHASWPWLRDREVWEPLLSFVDGNSHLFYKDYLTSKQQDHLFSSEDQDKVMITLPVARESQATECLVCGTSRPDSDFSLCGHPICLICQALFKSARCPFCTEHFTAEAIRDDFIQLVRSGPSSNRDLQARVLQILEESRSRIFQFDWANLQVQLFGLKLL</sequence>
<evidence type="ECO:0000259" key="1">
    <source>
        <dbReference type="PROSITE" id="PS50089"/>
    </source>
</evidence>
<dbReference type="PROSITE" id="PS50089">
    <property type="entry name" value="ZF_RING_2"/>
    <property type="match status" value="1"/>
</dbReference>
<dbReference type="EMBL" id="MN740284">
    <property type="protein sequence ID" value="QHT97923.1"/>
    <property type="molecule type" value="Genomic_DNA"/>
</dbReference>
<dbReference type="AlphaFoldDB" id="A0A6C0J2P4"/>